<feature type="compositionally biased region" description="Polar residues" evidence="1">
    <location>
        <begin position="397"/>
        <end position="410"/>
    </location>
</feature>
<protein>
    <submittedName>
        <fullName evidence="2">Uncharacterized protein</fullName>
    </submittedName>
</protein>
<reference evidence="2 3" key="1">
    <citation type="submission" date="2006-10" db="EMBL/GenBank/DDBJ databases">
        <title>The Genome Sequence of Batrachochytrium dendrobatidis JEL423.</title>
        <authorList>
            <consortium name="The Broad Institute Genome Sequencing Platform"/>
            <person name="Birren B."/>
            <person name="Lander E."/>
            <person name="Galagan J."/>
            <person name="Cuomo C."/>
            <person name="Devon K."/>
            <person name="Jaffe D."/>
            <person name="Butler J."/>
            <person name="Alvarez P."/>
            <person name="Gnerre S."/>
            <person name="Grabherr M."/>
            <person name="Kleber M."/>
            <person name="Mauceli E."/>
            <person name="Brockman W."/>
            <person name="Young S."/>
            <person name="LaButti K."/>
            <person name="Sykes S."/>
            <person name="DeCaprio D."/>
            <person name="Crawford M."/>
            <person name="Koehrsen M."/>
            <person name="Engels R."/>
            <person name="Montgomery P."/>
            <person name="Pearson M."/>
            <person name="Howarth C."/>
            <person name="Larson L."/>
            <person name="White J."/>
            <person name="O'Leary S."/>
            <person name="Kodira C."/>
            <person name="Zeng Q."/>
            <person name="Yandava C."/>
            <person name="Alvarado L."/>
            <person name="Longcore J."/>
            <person name="James T."/>
        </authorList>
    </citation>
    <scope>NUCLEOTIDE SEQUENCE [LARGE SCALE GENOMIC DNA]</scope>
    <source>
        <strain evidence="2 3">JEL423</strain>
    </source>
</reference>
<evidence type="ECO:0000313" key="3">
    <source>
        <dbReference type="Proteomes" id="UP000077115"/>
    </source>
</evidence>
<dbReference type="Proteomes" id="UP000077115">
    <property type="component" value="Unassembled WGS sequence"/>
</dbReference>
<evidence type="ECO:0000313" key="2">
    <source>
        <dbReference type="EMBL" id="OAJ38858.1"/>
    </source>
</evidence>
<evidence type="ECO:0000256" key="1">
    <source>
        <dbReference type="SAM" id="MobiDB-lite"/>
    </source>
</evidence>
<dbReference type="EMBL" id="DS022302">
    <property type="protein sequence ID" value="OAJ38858.1"/>
    <property type="molecule type" value="Genomic_DNA"/>
</dbReference>
<sequence length="626" mass="70719">MKAQPALTNARSHRVLQMHLLDHPFKVNKHDVDLSKMDLSEEHRAEMRHKLYSPCKVMSIANSTSREHGSLHTNYADEVPLKWQGTTHAEYVPKLSKETLYNQLHNRELMQYTRASHFVLESGDGLGKPCSVTKRDYCQSDFSAVDKPKYNSGSGDHKSYPPIFRDENELVMSRSKGTLDNQDKNTLNDRFERPSMMDSQATKKGVTHISFGNEPTIWKSVTATAMKKHPLGEKSSLSEYESLEKSRSTILDNPDLKLDPMQSIQRQDFKLNDALDRLALKVDNTQSIKDLKSTHFTLGNNDSSFQVSQYQASFGSPFDQANEIVCNHRRLTIPPPASKLCVIVEDFENRRIGLSSHKSDYKNPHISNGGGLSKKTEIDSIKHLNSKSSILLGFDPSETSNTNRSVSKTEYSPPENKQGGESAKNAYVSGAHKIRPVVKGYHPFIIEEPNDEKPVVLTVQKPVNHVSNEHMKYLKASHFEIGTSDDSSIDKDRACSTSQCDYTDPYKMLGTVRKDGAGASGLNNGQISRKNESFENTLNNTITRYPQITESYNTITNSRYNVSKYPQTRIVLRRAVGQDTIGDYIHNDVVPIRGSKEITFQPIREFSTVNRRTFVAPEVMKYTFSR</sequence>
<dbReference type="OrthoDB" id="2096031at2759"/>
<name>A0A177WFG7_BATDL</name>
<reference evidence="2 3" key="2">
    <citation type="submission" date="2016-05" db="EMBL/GenBank/DDBJ databases">
        <title>Lineage-specific infection strategies underlie the spectrum of fungal disease in amphibians.</title>
        <authorList>
            <person name="Cuomo C.A."/>
            <person name="Farrer R.A."/>
            <person name="James T."/>
            <person name="Longcore J."/>
            <person name="Birren B."/>
        </authorList>
    </citation>
    <scope>NUCLEOTIDE SEQUENCE [LARGE SCALE GENOMIC DNA]</scope>
    <source>
        <strain evidence="2 3">JEL423</strain>
    </source>
</reference>
<dbReference type="VEuPathDB" id="FungiDB:BDEG_22757"/>
<feature type="region of interest" description="Disordered" evidence="1">
    <location>
        <begin position="392"/>
        <end position="423"/>
    </location>
</feature>
<organism evidence="2 3">
    <name type="scientific">Batrachochytrium dendrobatidis (strain JEL423)</name>
    <dbReference type="NCBI Taxonomy" id="403673"/>
    <lineage>
        <taxon>Eukaryota</taxon>
        <taxon>Fungi</taxon>
        <taxon>Fungi incertae sedis</taxon>
        <taxon>Chytridiomycota</taxon>
        <taxon>Chytridiomycota incertae sedis</taxon>
        <taxon>Chytridiomycetes</taxon>
        <taxon>Rhizophydiales</taxon>
        <taxon>Rhizophydiales incertae sedis</taxon>
        <taxon>Batrachochytrium</taxon>
    </lineage>
</organism>
<accession>A0A177WFG7</accession>
<proteinExistence type="predicted"/>
<gene>
    <name evidence="2" type="ORF">BDEG_22757</name>
</gene>
<dbReference type="AlphaFoldDB" id="A0A177WFG7"/>